<dbReference type="AlphaFoldDB" id="A0A1Y6CF53"/>
<proteinExistence type="predicted"/>
<dbReference type="PROSITE" id="PS50206">
    <property type="entry name" value="RHODANESE_3"/>
    <property type="match status" value="2"/>
</dbReference>
<dbReference type="Proteomes" id="UP000192920">
    <property type="component" value="Unassembled WGS sequence"/>
</dbReference>
<dbReference type="InterPro" id="IPR036873">
    <property type="entry name" value="Rhodanese-like_dom_sf"/>
</dbReference>
<dbReference type="SMART" id="SM00450">
    <property type="entry name" value="RHOD"/>
    <property type="match status" value="2"/>
</dbReference>
<dbReference type="FunFam" id="3.40.250.10:FF:000035">
    <property type="entry name" value="Thiosulfate sulfurtransferase"/>
    <property type="match status" value="1"/>
</dbReference>
<keyword evidence="2" id="KW-0677">Repeat</keyword>
<dbReference type="SUPFAM" id="SSF52821">
    <property type="entry name" value="Rhodanese/Cell cycle control phosphatase"/>
    <property type="match status" value="2"/>
</dbReference>
<dbReference type="Pfam" id="PF00581">
    <property type="entry name" value="Rhodanese"/>
    <property type="match status" value="2"/>
</dbReference>
<evidence type="ECO:0000256" key="2">
    <source>
        <dbReference type="ARBA" id="ARBA00022737"/>
    </source>
</evidence>
<organism evidence="4 5">
    <name type="scientific">Pseudogulbenkiania subflava DSM 22618</name>
    <dbReference type="NCBI Taxonomy" id="1123014"/>
    <lineage>
        <taxon>Bacteria</taxon>
        <taxon>Pseudomonadati</taxon>
        <taxon>Pseudomonadota</taxon>
        <taxon>Betaproteobacteria</taxon>
        <taxon>Neisseriales</taxon>
        <taxon>Chromobacteriaceae</taxon>
        <taxon>Pseudogulbenkiania</taxon>
    </lineage>
</organism>
<keyword evidence="1 4" id="KW-0808">Transferase</keyword>
<protein>
    <submittedName>
        <fullName evidence="4">Thiosulfate/3-mercaptopyruvate sulfurtransferase</fullName>
    </submittedName>
</protein>
<dbReference type="InterPro" id="IPR001763">
    <property type="entry name" value="Rhodanese-like_dom"/>
</dbReference>
<evidence type="ECO:0000259" key="3">
    <source>
        <dbReference type="PROSITE" id="PS50206"/>
    </source>
</evidence>
<evidence type="ECO:0000313" key="5">
    <source>
        <dbReference type="Proteomes" id="UP000192920"/>
    </source>
</evidence>
<accession>A0A1Y6CF53</accession>
<dbReference type="STRING" id="1123014.SAMN02745746_03758"/>
<gene>
    <name evidence="4" type="ORF">SAMN02745746_03758</name>
</gene>
<dbReference type="PANTHER" id="PTHR11364:SF27">
    <property type="entry name" value="SULFURTRANSFERASE"/>
    <property type="match status" value="1"/>
</dbReference>
<keyword evidence="4" id="KW-0670">Pyruvate</keyword>
<dbReference type="CDD" id="cd01448">
    <property type="entry name" value="TST_Repeat_1"/>
    <property type="match status" value="1"/>
</dbReference>
<feature type="domain" description="Rhodanese" evidence="3">
    <location>
        <begin position="15"/>
        <end position="134"/>
    </location>
</feature>
<sequence>MFTTLISASELAALPAAERVVLDCRFQLSDPDHGHHAYNKGHIPGAYYLNLDYNLSGAKTGRNGRHPLPEGQRLAVDLGTCGVTPGKQVVVYDDAGGMFAARAWWLLRWLGHEAVAVLDGGLPAWLAIGGELTRDVPRRHTQRYVSHPALAQAVKADAVLANLRDPDFVLVDARSPERYRGEGETLDPVGGHIPGALNRFFMRNMDEDGRFKDKDRLKQEWIALLGARDDWSEVVHQCGSGVTACVNLLAMEHAGLTGSRLYPGSWSEWCSDPTRPVER</sequence>
<keyword evidence="5" id="KW-1185">Reference proteome</keyword>
<dbReference type="Gene3D" id="3.40.250.10">
    <property type="entry name" value="Rhodanese-like domain"/>
    <property type="match status" value="2"/>
</dbReference>
<dbReference type="RefSeq" id="WP_085277752.1">
    <property type="nucleotide sequence ID" value="NZ_FXAG01000028.1"/>
</dbReference>
<dbReference type="PANTHER" id="PTHR11364">
    <property type="entry name" value="THIOSULFATE SULFERTANSFERASE"/>
    <property type="match status" value="1"/>
</dbReference>
<name>A0A1Y6CF53_9NEIS</name>
<reference evidence="5" key="1">
    <citation type="submission" date="2017-04" db="EMBL/GenBank/DDBJ databases">
        <authorList>
            <person name="Varghese N."/>
            <person name="Submissions S."/>
        </authorList>
    </citation>
    <scope>NUCLEOTIDE SEQUENCE [LARGE SCALE GENOMIC DNA]</scope>
    <source>
        <strain evidence="5">DSM 22618</strain>
    </source>
</reference>
<dbReference type="PROSITE" id="PS00380">
    <property type="entry name" value="RHODANESE_1"/>
    <property type="match status" value="1"/>
</dbReference>
<feature type="domain" description="Rhodanese" evidence="3">
    <location>
        <begin position="164"/>
        <end position="278"/>
    </location>
</feature>
<dbReference type="CDD" id="cd01449">
    <property type="entry name" value="TST_Repeat_2"/>
    <property type="match status" value="1"/>
</dbReference>
<dbReference type="InterPro" id="IPR001307">
    <property type="entry name" value="Thiosulphate_STrfase_CS"/>
</dbReference>
<evidence type="ECO:0000313" key="4">
    <source>
        <dbReference type="EMBL" id="SMF52338.1"/>
    </source>
</evidence>
<dbReference type="EMBL" id="FXAG01000028">
    <property type="protein sequence ID" value="SMF52338.1"/>
    <property type="molecule type" value="Genomic_DNA"/>
</dbReference>
<evidence type="ECO:0000256" key="1">
    <source>
        <dbReference type="ARBA" id="ARBA00022679"/>
    </source>
</evidence>
<dbReference type="GO" id="GO:0004792">
    <property type="term" value="F:thiosulfate-cyanide sulfurtransferase activity"/>
    <property type="evidence" value="ECO:0007669"/>
    <property type="project" value="InterPro"/>
</dbReference>
<dbReference type="InterPro" id="IPR045078">
    <property type="entry name" value="TST/MPST-like"/>
</dbReference>